<comment type="caution">
    <text evidence="1">The sequence shown here is derived from an EMBL/GenBank/DDBJ whole genome shotgun (WGS) entry which is preliminary data.</text>
</comment>
<evidence type="ECO:0000313" key="1">
    <source>
        <dbReference type="EMBL" id="KAG0721129.1"/>
    </source>
</evidence>
<dbReference type="AlphaFoldDB" id="A0A8J5CT83"/>
<keyword evidence="2" id="KW-1185">Reference proteome</keyword>
<organism evidence="1 2">
    <name type="scientific">Chionoecetes opilio</name>
    <name type="common">Atlantic snow crab</name>
    <name type="synonym">Cancer opilio</name>
    <dbReference type="NCBI Taxonomy" id="41210"/>
    <lineage>
        <taxon>Eukaryota</taxon>
        <taxon>Metazoa</taxon>
        <taxon>Ecdysozoa</taxon>
        <taxon>Arthropoda</taxon>
        <taxon>Crustacea</taxon>
        <taxon>Multicrustacea</taxon>
        <taxon>Malacostraca</taxon>
        <taxon>Eumalacostraca</taxon>
        <taxon>Eucarida</taxon>
        <taxon>Decapoda</taxon>
        <taxon>Pleocyemata</taxon>
        <taxon>Brachyura</taxon>
        <taxon>Eubrachyura</taxon>
        <taxon>Majoidea</taxon>
        <taxon>Majidae</taxon>
        <taxon>Chionoecetes</taxon>
    </lineage>
</organism>
<dbReference type="Proteomes" id="UP000770661">
    <property type="component" value="Unassembled WGS sequence"/>
</dbReference>
<dbReference type="EMBL" id="JACEEZ010011762">
    <property type="protein sequence ID" value="KAG0721129.1"/>
    <property type="molecule type" value="Genomic_DNA"/>
</dbReference>
<gene>
    <name evidence="1" type="ORF">GWK47_047079</name>
</gene>
<sequence length="200" mass="22372">MHKIVNLEKQSYEVMPKRLPPPMRGERPHDIHGIPYPMVVQLETPGGPGPPSIIRPSWQPLALDYRLRAIKVLGAPGSVVGILPNVLRNAQMAPAVWCSSVIAWRAPLAPRASVPPRRIDDFRPPSVLVGWSVALFNCDYRGRHISWTSEGRAINEWCSRQAGQPIDMGLCLPGYALISKSYSSKEQAHVWSRRLPIYKT</sequence>
<name>A0A8J5CT83_CHIOP</name>
<reference evidence="1" key="1">
    <citation type="submission" date="2020-07" db="EMBL/GenBank/DDBJ databases">
        <title>The High-quality genome of the commercially important snow crab, Chionoecetes opilio.</title>
        <authorList>
            <person name="Jeong J.-H."/>
            <person name="Ryu S."/>
        </authorList>
    </citation>
    <scope>NUCLEOTIDE SEQUENCE</scope>
    <source>
        <strain evidence="1">MADBK_172401_WGS</strain>
        <tissue evidence="1">Digestive gland</tissue>
    </source>
</reference>
<evidence type="ECO:0000313" key="2">
    <source>
        <dbReference type="Proteomes" id="UP000770661"/>
    </source>
</evidence>
<protein>
    <submittedName>
        <fullName evidence="1">Uncharacterized protein</fullName>
    </submittedName>
</protein>
<proteinExistence type="predicted"/>
<accession>A0A8J5CT83</accession>